<evidence type="ECO:0000313" key="2">
    <source>
        <dbReference type="EMBL" id="KAA8909026.1"/>
    </source>
</evidence>
<dbReference type="CDD" id="cd00866">
    <property type="entry name" value="PEBP_euk"/>
    <property type="match status" value="1"/>
</dbReference>
<dbReference type="SUPFAM" id="SSF49777">
    <property type="entry name" value="PEBP-like"/>
    <property type="match status" value="1"/>
</dbReference>
<dbReference type="GO" id="GO:0030162">
    <property type="term" value="P:regulation of proteolysis"/>
    <property type="evidence" value="ECO:0007669"/>
    <property type="project" value="TreeGrafter"/>
</dbReference>
<dbReference type="Gene3D" id="3.90.280.10">
    <property type="entry name" value="PEBP-like"/>
    <property type="match status" value="1"/>
</dbReference>
<organism evidence="2 3">
    <name type="scientific">Sphaerosporella brunnea</name>
    <dbReference type="NCBI Taxonomy" id="1250544"/>
    <lineage>
        <taxon>Eukaryota</taxon>
        <taxon>Fungi</taxon>
        <taxon>Dikarya</taxon>
        <taxon>Ascomycota</taxon>
        <taxon>Pezizomycotina</taxon>
        <taxon>Pezizomycetes</taxon>
        <taxon>Pezizales</taxon>
        <taxon>Pyronemataceae</taxon>
        <taxon>Sphaerosporella</taxon>
    </lineage>
</organism>
<evidence type="ECO:0000313" key="3">
    <source>
        <dbReference type="Proteomes" id="UP000326924"/>
    </source>
</evidence>
<dbReference type="GO" id="GO:0046578">
    <property type="term" value="P:regulation of Ras protein signal transduction"/>
    <property type="evidence" value="ECO:0007669"/>
    <property type="project" value="TreeGrafter"/>
</dbReference>
<protein>
    <submittedName>
        <fullName evidence="2">Phosphatidylethanolamine-binding protein</fullName>
    </submittedName>
</protein>
<dbReference type="AlphaFoldDB" id="A0A5J5F107"/>
<dbReference type="InParanoid" id="A0A5J5F107"/>
<dbReference type="EMBL" id="VXIS01000062">
    <property type="protein sequence ID" value="KAA8909026.1"/>
    <property type="molecule type" value="Genomic_DNA"/>
</dbReference>
<dbReference type="InterPro" id="IPR001858">
    <property type="entry name" value="Phosphatidylethanolamine-bd_CS"/>
</dbReference>
<dbReference type="InterPro" id="IPR008914">
    <property type="entry name" value="PEBP"/>
</dbReference>
<comment type="similarity">
    <text evidence="1">Belongs to the phosphatidylethanolamine-binding protein family.</text>
</comment>
<gene>
    <name evidence="2" type="ORF">FN846DRAFT_905906</name>
</gene>
<dbReference type="OrthoDB" id="2506647at2759"/>
<sequence>MSLGTINQSLRESLKHHEIIPDVIDDFTPTALLSVEYPASNVQVSLGNTISPSDAQEVPKIRITPDEHDDAVFTVVMTDPDAPSREDPKWSEFCHWIVTGLKPDTASASDPSTPRSVDTSKGHELIGYMGPAPPPKTGKHRYVILLYKDGNTTKMKGPPERKKWGNHDYRRGARQWAEKYDLKLVGANFFFAQNKSQ</sequence>
<comment type="caution">
    <text evidence="2">The sequence shown here is derived from an EMBL/GenBank/DDBJ whole genome shotgun (WGS) entry which is preliminary data.</text>
</comment>
<name>A0A5J5F107_9PEZI</name>
<dbReference type="FunCoup" id="A0A5J5F107">
    <property type="interactions" value="1466"/>
</dbReference>
<keyword evidence="3" id="KW-1185">Reference proteome</keyword>
<dbReference type="GO" id="GO:0005543">
    <property type="term" value="F:phospholipid binding"/>
    <property type="evidence" value="ECO:0007669"/>
    <property type="project" value="TreeGrafter"/>
</dbReference>
<dbReference type="InterPro" id="IPR035810">
    <property type="entry name" value="PEBP_euk"/>
</dbReference>
<proteinExistence type="inferred from homology"/>
<dbReference type="PANTHER" id="PTHR11362:SF148">
    <property type="entry name" value="CARBOXYPEPTIDASE Y INHIBITOR"/>
    <property type="match status" value="1"/>
</dbReference>
<dbReference type="Proteomes" id="UP000326924">
    <property type="component" value="Unassembled WGS sequence"/>
</dbReference>
<dbReference type="GO" id="GO:0030414">
    <property type="term" value="F:peptidase inhibitor activity"/>
    <property type="evidence" value="ECO:0007669"/>
    <property type="project" value="TreeGrafter"/>
</dbReference>
<dbReference type="Pfam" id="PF01161">
    <property type="entry name" value="PBP"/>
    <property type="match status" value="1"/>
</dbReference>
<reference evidence="2 3" key="1">
    <citation type="submission" date="2019-09" db="EMBL/GenBank/DDBJ databases">
        <title>Draft genome of the ectomycorrhizal ascomycete Sphaerosporella brunnea.</title>
        <authorList>
            <consortium name="DOE Joint Genome Institute"/>
            <person name="Benucci G.M."/>
            <person name="Marozzi G."/>
            <person name="Antonielli L."/>
            <person name="Sanchez S."/>
            <person name="Marco P."/>
            <person name="Wang X."/>
            <person name="Falini L.B."/>
            <person name="Barry K."/>
            <person name="Haridas S."/>
            <person name="Lipzen A."/>
            <person name="Labutti K."/>
            <person name="Grigoriev I.V."/>
            <person name="Murat C."/>
            <person name="Martin F."/>
            <person name="Albertini E."/>
            <person name="Donnini D."/>
            <person name="Bonito G."/>
        </authorList>
    </citation>
    <scope>NUCLEOTIDE SEQUENCE [LARGE SCALE GENOMIC DNA]</scope>
    <source>
        <strain evidence="2 3">Sb_GMNB300</strain>
    </source>
</reference>
<dbReference type="PROSITE" id="PS01220">
    <property type="entry name" value="PBP"/>
    <property type="match status" value="1"/>
</dbReference>
<accession>A0A5J5F107</accession>
<dbReference type="InterPro" id="IPR036610">
    <property type="entry name" value="PEBP-like_sf"/>
</dbReference>
<evidence type="ECO:0000256" key="1">
    <source>
        <dbReference type="ARBA" id="ARBA00007091"/>
    </source>
</evidence>
<dbReference type="PANTHER" id="PTHR11362">
    <property type="entry name" value="PHOSPHATIDYLETHANOLAMINE-BINDING PROTEIN"/>
    <property type="match status" value="1"/>
</dbReference>